<proteinExistence type="predicted"/>
<dbReference type="NCBIfam" id="TIGR04226">
    <property type="entry name" value="RrgB_K2N_iso_D2"/>
    <property type="match status" value="1"/>
</dbReference>
<accession>A0A261FW43</accession>
<dbReference type="GO" id="GO:0005975">
    <property type="term" value="P:carbohydrate metabolic process"/>
    <property type="evidence" value="ECO:0007669"/>
    <property type="project" value="UniProtKB-ARBA"/>
</dbReference>
<feature type="transmembrane region" description="Helical" evidence="5">
    <location>
        <begin position="2341"/>
        <end position="2362"/>
    </location>
</feature>
<evidence type="ECO:0000256" key="3">
    <source>
        <dbReference type="ARBA" id="ARBA00022729"/>
    </source>
</evidence>
<feature type="region of interest" description="Disordered" evidence="4">
    <location>
        <begin position="338"/>
        <end position="359"/>
    </location>
</feature>
<feature type="transmembrane region" description="Helical" evidence="5">
    <location>
        <begin position="12"/>
        <end position="37"/>
    </location>
</feature>
<dbReference type="InterPro" id="IPR033764">
    <property type="entry name" value="Sdr_B"/>
</dbReference>
<evidence type="ECO:0000256" key="1">
    <source>
        <dbReference type="ARBA" id="ARBA00004613"/>
    </source>
</evidence>
<dbReference type="STRING" id="1603886.GCA_001895165_00754"/>
<dbReference type="PROSITE" id="PS51257">
    <property type="entry name" value="PROKAR_LIPOPROTEIN"/>
    <property type="match status" value="1"/>
</dbReference>
<dbReference type="InterPro" id="IPR013783">
    <property type="entry name" value="Ig-like_fold"/>
</dbReference>
<dbReference type="GO" id="GO:0005085">
    <property type="term" value="F:guanyl-nucleotide exchange factor activity"/>
    <property type="evidence" value="ECO:0007669"/>
    <property type="project" value="TreeGrafter"/>
</dbReference>
<dbReference type="InterPro" id="IPR009091">
    <property type="entry name" value="RCC1/BLIP-II"/>
</dbReference>
<evidence type="ECO:0000256" key="4">
    <source>
        <dbReference type="SAM" id="MobiDB-lite"/>
    </source>
</evidence>
<dbReference type="OrthoDB" id="3238237at2"/>
<organism evidence="7 8">
    <name type="scientific">Bifidobacterium lemurum</name>
    <dbReference type="NCBI Taxonomy" id="1603886"/>
    <lineage>
        <taxon>Bacteria</taxon>
        <taxon>Bacillati</taxon>
        <taxon>Actinomycetota</taxon>
        <taxon>Actinomycetes</taxon>
        <taxon>Bifidobacteriales</taxon>
        <taxon>Bifidobacteriaceae</taxon>
        <taxon>Bifidobacterium</taxon>
    </lineage>
</organism>
<feature type="transmembrane region" description="Helical" evidence="5">
    <location>
        <begin position="1778"/>
        <end position="1801"/>
    </location>
</feature>
<comment type="caution">
    <text evidence="7">The sequence shown here is derived from an EMBL/GenBank/DDBJ whole genome shotgun (WGS) entry which is preliminary data.</text>
</comment>
<comment type="subcellular location">
    <subcellularLocation>
        <location evidence="1">Secreted</location>
    </subcellularLocation>
</comment>
<dbReference type="Pfam" id="PF17210">
    <property type="entry name" value="SdrD_B"/>
    <property type="match status" value="2"/>
</dbReference>
<evidence type="ECO:0000259" key="6">
    <source>
        <dbReference type="Pfam" id="PF17210"/>
    </source>
</evidence>
<dbReference type="SUPFAM" id="SSF50985">
    <property type="entry name" value="RCC1/BLIP-II"/>
    <property type="match status" value="1"/>
</dbReference>
<dbReference type="Proteomes" id="UP000216352">
    <property type="component" value="Unassembled WGS sequence"/>
</dbReference>
<protein>
    <submittedName>
        <fullName evidence="7">RCC1 repeat-containing protein</fullName>
    </submittedName>
</protein>
<dbReference type="PANTHER" id="PTHR45982:SF1">
    <property type="entry name" value="REGULATOR OF CHROMOSOME CONDENSATION"/>
    <property type="match status" value="1"/>
</dbReference>
<keyword evidence="3" id="KW-0732">Signal</keyword>
<dbReference type="Gene3D" id="2.60.40.10">
    <property type="entry name" value="Immunoglobulins"/>
    <property type="match status" value="3"/>
</dbReference>
<dbReference type="Pfam" id="PF00415">
    <property type="entry name" value="RCC1"/>
    <property type="match status" value="1"/>
</dbReference>
<evidence type="ECO:0000256" key="2">
    <source>
        <dbReference type="ARBA" id="ARBA00022525"/>
    </source>
</evidence>
<dbReference type="GO" id="GO:0005576">
    <property type="term" value="C:extracellular region"/>
    <property type="evidence" value="ECO:0007669"/>
    <property type="project" value="UniProtKB-SubCell"/>
</dbReference>
<keyword evidence="2" id="KW-0964">Secreted</keyword>
<keyword evidence="5" id="KW-0472">Membrane</keyword>
<dbReference type="InterPro" id="IPR000408">
    <property type="entry name" value="Reg_chr_condens"/>
</dbReference>
<reference evidence="7 8" key="1">
    <citation type="journal article" date="2017" name="BMC Genomics">
        <title>Comparative genomic and phylogenomic analyses of the Bifidobacteriaceae family.</title>
        <authorList>
            <person name="Lugli G.A."/>
            <person name="Milani C."/>
            <person name="Turroni F."/>
            <person name="Duranti S."/>
            <person name="Mancabelli L."/>
            <person name="Mangifesta M."/>
            <person name="Ferrario C."/>
            <person name="Modesto M."/>
            <person name="Mattarelli P."/>
            <person name="Jiri K."/>
            <person name="van Sinderen D."/>
            <person name="Ventura M."/>
        </authorList>
    </citation>
    <scope>NUCLEOTIDE SEQUENCE [LARGE SCALE GENOMIC DNA]</scope>
    <source>
        <strain evidence="7 8">DSM 28807</strain>
    </source>
</reference>
<evidence type="ECO:0000313" key="7">
    <source>
        <dbReference type="EMBL" id="OZG62986.1"/>
    </source>
</evidence>
<sequence length="2370" mass="248149">MVRNIIGDGARALVAIALAAMTVLTVLAAMACVMPVMAQEPAAAEPYASVSIEKLADGTGHGTAAQTFINSSNGFLPGDESADDGVVASADTVAYLLRLRFTAAGQRDVRVEWDLPEQLSALDIGCYAGRIVTATADGESACLYHVPAGAVESLERVVTLTARDTGGVAVDGVRPTVSFSRQGGRGYTVRPEALTIVSAPRADLVVDNGGLGDAGDKTERVSAWTQSGQVSGWFDLRIRHLTYPGHTTTHGASGAGEWSATVDVSAFPASTTWTVGGTPVAASNGRLRIERAKGEQRLEWSIPAVDPTIRGMAEGGVIDLDIHVAPDKGGFQARGETALANNGDGGQPGDGMARDESTRDERTGAIAGYPYANNDYSRAIIERPARWQSEGDHMFGRYDPLAPAIPSGSTRFDREGREFAASGATRAVGDQGVARDTQVLHRLVLWPGNMPDCERNCDARLSYQWDRAQERYNGDLRVLLDGQPLDSRLWWVEWSADILPDASGDDGVWHTGTPDATARAIRLRLRDDIGYGGASDGGTLEMRFVSRAIADPARGNVRVEGETRMRMGDRLTSKPLASGYWVVAPGNPEATLKADAQATSSDGLKADPLDLRPSDVVTYTITPHIANIADSSTPLTATVTAGLPEGLTTVENLTPQWTMRRDGRTLTFTLAGHTPPYDADGDASLPAIRWSATVSNLAQGTLASACGMRALAAGAAAVSNTASTQVAVSRADMHAARVTALDERVEAGDKLRWRFNIVDRGVAREGTVTTVLRLPSNQDSAMTGANNTGLDGTWKEYTLGSSAFHGRPALAGPVELDGENTSEGTSVAYATDGRYSDDPRYYQWRAWDDLSQSERARITAIRIISPFTRTSTRMACAQGVVTLTADGSQTDDLYHLWIGRSRFSAGAITATMPWPDRIRVSDASIAGRLWWDENGDGRVDAAESGIASVTVSLWRADGQGAAVGTALATTRTAADGGYRFDRLRHGDYLVTVARDGEYGVPRQRDDYYGRAHTVRNTATWNARFGTQATDVSDRIALGVGETLAHVNFGYDAPDPKITVDKTQTRLECPDDAAEACTVAWDVIVDNVGDQSVDADGMLTDRTSDDVTALAATAGTIAHTPDSEVVFSSVHSGGTFAYAIDTQGHLWSWGRNDYGQLALGDTTDRHAPTMVPTDRTFATVETTTNGMLALDTQGRLWAAGQNQRNVLGDADSAANYAWNDKTGFSTLHAVMPERAWASVSVSDGLTLAIDSQGRLWSWGALSDGLGVGRAATSSVASSWIEATRLSLDQTFSTAQAGSSAAFAIDTQGRLWSWGDDCRFGSQGSCGALGDGTTGGRTSPAKVMSNRTWRDVVVSGSVTNCTVLALDTSGKLWVWGQNAAQRTLWNLGIDARSAATPTAIMTGRTWTAIAGGDVKAAIDAQGHIWMWGSNAHGVYGDGTTSASVTPRLVRDDRAHIAISNGMATLALDVDGRIRSTGVGKRGALGLGPNVTAVTVPTLVDMREAGELSDSTAVPVTPVSVGQTGDLVERVYRLPAAIAPGERMVFHFSGSVTRSEQRRPIVNQAWFDSPDTPYAGVPHARSAGVDEPEPPDAVRLNAATHDVVGNATCRSGGDYASAGLEHSFAAGNEDSCDQVGAMVPAGSTAPVPGSIGGLAWLDGNANGLRDAGERMLGGAVTVSLWSLDASGGETKIDETVTDENGRYVFDRLAMGDYRIWFALGDARYGFTAPGQGNGVNDSDASDRAVDYGGTGVLTLRAASSSHDHVDAGAVVTSPTIGLLPFAGGSAMAAPLLFLTLIGGLAVVGARRNPITTIGKDTIMTRTSTIASLAAAAAIAILAVAGVAPGAFAADSAVDLASKESITISSTGALAGHSFTAANLAEYIAAQTDGTVLTGVDMSTNGKLTSAVASALDQIDTDSAKAGVQKPAYDAKNPMKWVSTNLRENATPQWSGQLRELAGLLARDATVTAAATSKATVNGATATFSGLTPGVYLILDSTAAGTPASLPMIVSTKAGGKSFATMTLGTARIKLSAVAPPVKKILESDGNSTKTVDATHAAIGESITYRITQQVPNWTGYDGYRLHVVDSLGEGLTYGELVGIKVNGKALQSDQFLEKLSGRTATWTMGGAGDDILATQALRTVFAPGASIQIDYRASINAQGVIAGAGNPNSVKLSHTADQRDKGVMREVPGNTVTAYTGAFSLNKIDGQGAAIDASLGARFHIYKVENGTRSGNALKFSNTGSGAYTLAADQQGSGLVSDIPAGKATLNGMDGEYEVVEASAPQGYLSAFKPTFRVSVTTGAKGVTLTMTKRDGDGLASIDSVNTRQVNVVNLTSMTQLPMTGSTMLTIMSVVAVLLITGGGALTLCMSRKVGGR</sequence>
<dbReference type="RefSeq" id="WP_072724681.1">
    <property type="nucleotide sequence ID" value="NZ_BDIS01000011.1"/>
</dbReference>
<dbReference type="Gene3D" id="2.60.40.740">
    <property type="match status" value="1"/>
</dbReference>
<dbReference type="SUPFAM" id="SSF117074">
    <property type="entry name" value="Hypothetical protein PA1324"/>
    <property type="match status" value="2"/>
</dbReference>
<evidence type="ECO:0000256" key="5">
    <source>
        <dbReference type="SAM" id="Phobius"/>
    </source>
</evidence>
<feature type="transmembrane region" description="Helical" evidence="5">
    <location>
        <begin position="1822"/>
        <end position="1844"/>
    </location>
</feature>
<dbReference type="GO" id="GO:0005737">
    <property type="term" value="C:cytoplasm"/>
    <property type="evidence" value="ECO:0007669"/>
    <property type="project" value="TreeGrafter"/>
</dbReference>
<dbReference type="InterPro" id="IPR026466">
    <property type="entry name" value="Fim_isopep_form_D2_dom"/>
</dbReference>
<feature type="domain" description="SD-repeat containing protein B" evidence="6">
    <location>
        <begin position="1647"/>
        <end position="1765"/>
    </location>
</feature>
<dbReference type="InterPro" id="IPR051553">
    <property type="entry name" value="Ran_GTPase-activating"/>
</dbReference>
<dbReference type="PROSITE" id="PS50012">
    <property type="entry name" value="RCC1_3"/>
    <property type="match status" value="2"/>
</dbReference>
<dbReference type="Gene3D" id="2.130.10.30">
    <property type="entry name" value="Regulator of chromosome condensation 1/beta-lactamase-inhibitor protein II"/>
    <property type="match status" value="2"/>
</dbReference>
<keyword evidence="5" id="KW-1133">Transmembrane helix</keyword>
<feature type="domain" description="SD-repeat containing protein B" evidence="6">
    <location>
        <begin position="924"/>
        <end position="1001"/>
    </location>
</feature>
<dbReference type="PRINTS" id="PR00633">
    <property type="entry name" value="RCCNDNSATION"/>
</dbReference>
<gene>
    <name evidence="7" type="ORF">BLEM_0251</name>
</gene>
<keyword evidence="5" id="KW-0812">Transmembrane</keyword>
<name>A0A261FW43_9BIFI</name>
<evidence type="ECO:0000313" key="8">
    <source>
        <dbReference type="Proteomes" id="UP000216352"/>
    </source>
</evidence>
<dbReference type="EMBL" id="MWWX01000002">
    <property type="protein sequence ID" value="OZG62986.1"/>
    <property type="molecule type" value="Genomic_DNA"/>
</dbReference>
<keyword evidence="8" id="KW-1185">Reference proteome</keyword>
<dbReference type="PANTHER" id="PTHR45982">
    <property type="entry name" value="REGULATOR OF CHROMOSOME CONDENSATION"/>
    <property type="match status" value="1"/>
</dbReference>